<evidence type="ECO:0000256" key="1">
    <source>
        <dbReference type="SAM" id="Phobius"/>
    </source>
</evidence>
<gene>
    <name evidence="2" type="ORF">MUN87_11740</name>
</gene>
<evidence type="ECO:0008006" key="4">
    <source>
        <dbReference type="Google" id="ProtNLM"/>
    </source>
</evidence>
<keyword evidence="1" id="KW-1133">Transmembrane helix</keyword>
<protein>
    <recommendedName>
        <fullName evidence="4">DUF2768 domain-containing protein</fullName>
    </recommendedName>
</protein>
<accession>A0ABY4GGR8</accession>
<dbReference type="RefSeq" id="WP_244740322.1">
    <property type="nucleotide sequence ID" value="NZ_CP095071.1"/>
</dbReference>
<organism evidence="2 3">
    <name type="scientific">Gracilibacillus salinarum</name>
    <dbReference type="NCBI Taxonomy" id="2932255"/>
    <lineage>
        <taxon>Bacteria</taxon>
        <taxon>Bacillati</taxon>
        <taxon>Bacillota</taxon>
        <taxon>Bacilli</taxon>
        <taxon>Bacillales</taxon>
        <taxon>Bacillaceae</taxon>
        <taxon>Gracilibacillus</taxon>
    </lineage>
</organism>
<feature type="transmembrane region" description="Helical" evidence="1">
    <location>
        <begin position="58"/>
        <end position="80"/>
    </location>
</feature>
<evidence type="ECO:0000313" key="3">
    <source>
        <dbReference type="Proteomes" id="UP000831537"/>
    </source>
</evidence>
<evidence type="ECO:0000313" key="2">
    <source>
        <dbReference type="EMBL" id="UOQ83434.1"/>
    </source>
</evidence>
<sequence length="84" mass="9781">MKRLAWVLMLFHLFVSVLWLANSPYLFSVLGMIIWFIAIVLGFIAYKQIKDKNMTRKLILYSSSFMFFLLVVTSLIEIAISSMP</sequence>
<keyword evidence="1" id="KW-0812">Transmembrane</keyword>
<reference evidence="2 3" key="1">
    <citation type="submission" date="2022-04" db="EMBL/GenBank/DDBJ databases">
        <title>Gracilibacillus sp. isolated from saltern.</title>
        <authorList>
            <person name="Won M."/>
            <person name="Lee C.-M."/>
            <person name="Woen H.-Y."/>
            <person name="Kwon S.-W."/>
        </authorList>
    </citation>
    <scope>NUCLEOTIDE SEQUENCE [LARGE SCALE GENOMIC DNA]</scope>
    <source>
        <strain evidence="2 3">SSPM10-3</strain>
    </source>
</reference>
<keyword evidence="1" id="KW-0472">Membrane</keyword>
<dbReference type="Proteomes" id="UP000831537">
    <property type="component" value="Chromosome"/>
</dbReference>
<feature type="transmembrane region" description="Helical" evidence="1">
    <location>
        <begin position="30"/>
        <end position="46"/>
    </location>
</feature>
<keyword evidence="3" id="KW-1185">Reference proteome</keyword>
<proteinExistence type="predicted"/>
<dbReference type="EMBL" id="CP095071">
    <property type="protein sequence ID" value="UOQ83434.1"/>
    <property type="molecule type" value="Genomic_DNA"/>
</dbReference>
<name>A0ABY4GGR8_9BACI</name>